<sequence length="796" mass="86898">MSFRTPDVHSSFEALPGQAHPAAGPKRGSRAFAFAKTTGQQPSTHISVQYSSAHDSTIVGESGNSQRTGFQPHGTGRQIPSTSVKALTESSAESPSMRKMREKCDSMDRVDSPIKPERDVVPVAVIQDNRQRELRHRLYDNGVAIGGVEVVGVVTDSGVDALNMWCMAVNAGSWYLSSHSGGWRAGNTLTSARNADAAGRLMAAIGAEARTVESVFSTSARPGKGHHRRKWLRPEEAAAVTQEGHRVSLYAWSISLAGKRVLIHNAYARDMGGYFAMVLKSRVGDQEAGTEQPVQLHHCGTANVLPWEWPVLQHVFRLPRRPGLVSLLHLWRSIRSGQRDLDARCRAHPDLCITISETRMTDRCATTRRRSGEGVLSRLEVAVAPPDVGVGAGGWHIILEVLGVWWPHFASVSFPSMVFDSQAKPFIVWEERMTQAKILSILSPQALKEQVYGYRIIELQNHLWRQERSVCLGLARVAGRPQDPAVASFLDLISTLQGFRPGPGLVWVVTELHEGKSWRAKTGAAPSGPASPVGGLQLGDGGWGPYRPDKNLDFLLMVHPWGSDALVLAQVSNSPTMQAESKGRCGKCDIQCALCFRSLAPHEIEQEPCFFHPGVKECLEADSSASEASDDDVVPSYPTSSTDSSEYDDLPHDEVLVYRCCGRRGDTVGCTAETRHMPIHSEHAVEWRGIDGRNSKTGNGRAGFASASKLEGTCVLIGKELDSGKHLVSSIEGRINGIVSSMRNVFEEVHAQKFLARSLYGSSSARMSALSRRALSDESMLSSIGLCLYFPKVRYS</sequence>
<dbReference type="Proteomes" id="UP000799537">
    <property type="component" value="Unassembled WGS sequence"/>
</dbReference>
<gene>
    <name evidence="2" type="ORF">M409DRAFT_61145</name>
</gene>
<proteinExistence type="predicted"/>
<feature type="region of interest" description="Disordered" evidence="1">
    <location>
        <begin position="57"/>
        <end position="113"/>
    </location>
</feature>
<reference evidence="2" key="1">
    <citation type="journal article" date="2020" name="Stud. Mycol.">
        <title>101 Dothideomycetes genomes: a test case for predicting lifestyles and emergence of pathogens.</title>
        <authorList>
            <person name="Haridas S."/>
            <person name="Albert R."/>
            <person name="Binder M."/>
            <person name="Bloem J."/>
            <person name="Labutti K."/>
            <person name="Salamov A."/>
            <person name="Andreopoulos B."/>
            <person name="Baker S."/>
            <person name="Barry K."/>
            <person name="Bills G."/>
            <person name="Bluhm B."/>
            <person name="Cannon C."/>
            <person name="Castanera R."/>
            <person name="Culley D."/>
            <person name="Daum C."/>
            <person name="Ezra D."/>
            <person name="Gonzalez J."/>
            <person name="Henrissat B."/>
            <person name="Kuo A."/>
            <person name="Liang C."/>
            <person name="Lipzen A."/>
            <person name="Lutzoni F."/>
            <person name="Magnuson J."/>
            <person name="Mondo S."/>
            <person name="Nolan M."/>
            <person name="Ohm R."/>
            <person name="Pangilinan J."/>
            <person name="Park H.-J."/>
            <person name="Ramirez L."/>
            <person name="Alfaro M."/>
            <person name="Sun H."/>
            <person name="Tritt A."/>
            <person name="Yoshinaga Y."/>
            <person name="Zwiers L.-H."/>
            <person name="Turgeon B."/>
            <person name="Goodwin S."/>
            <person name="Spatafora J."/>
            <person name="Crous P."/>
            <person name="Grigoriev I."/>
        </authorList>
    </citation>
    <scope>NUCLEOTIDE SEQUENCE</scope>
    <source>
        <strain evidence="2">ATCC 36951</strain>
    </source>
</reference>
<feature type="region of interest" description="Disordered" evidence="1">
    <location>
        <begin position="1"/>
        <end position="27"/>
    </location>
</feature>
<evidence type="ECO:0000313" key="2">
    <source>
        <dbReference type="EMBL" id="KAF2159070.1"/>
    </source>
</evidence>
<feature type="compositionally biased region" description="Basic and acidic residues" evidence="1">
    <location>
        <begin position="102"/>
        <end position="113"/>
    </location>
</feature>
<feature type="compositionally biased region" description="Polar residues" evidence="1">
    <location>
        <begin position="78"/>
        <end position="94"/>
    </location>
</feature>
<evidence type="ECO:0000313" key="3">
    <source>
        <dbReference type="Proteomes" id="UP000799537"/>
    </source>
</evidence>
<feature type="region of interest" description="Disordered" evidence="1">
    <location>
        <begin position="622"/>
        <end position="648"/>
    </location>
</feature>
<dbReference type="EMBL" id="ML993643">
    <property type="protein sequence ID" value="KAF2159070.1"/>
    <property type="molecule type" value="Genomic_DNA"/>
</dbReference>
<evidence type="ECO:0000256" key="1">
    <source>
        <dbReference type="SAM" id="MobiDB-lite"/>
    </source>
</evidence>
<name>A0A6A6BYS2_ZASCE</name>
<accession>A0A6A6BYS2</accession>
<dbReference type="GeneID" id="54567938"/>
<keyword evidence="3" id="KW-1185">Reference proteome</keyword>
<dbReference type="RefSeq" id="XP_033659959.1">
    <property type="nucleotide sequence ID" value="XM_033814666.1"/>
</dbReference>
<dbReference type="AlphaFoldDB" id="A0A6A6BYS2"/>
<organism evidence="2 3">
    <name type="scientific">Zasmidium cellare ATCC 36951</name>
    <dbReference type="NCBI Taxonomy" id="1080233"/>
    <lineage>
        <taxon>Eukaryota</taxon>
        <taxon>Fungi</taxon>
        <taxon>Dikarya</taxon>
        <taxon>Ascomycota</taxon>
        <taxon>Pezizomycotina</taxon>
        <taxon>Dothideomycetes</taxon>
        <taxon>Dothideomycetidae</taxon>
        <taxon>Mycosphaerellales</taxon>
        <taxon>Mycosphaerellaceae</taxon>
        <taxon>Zasmidium</taxon>
    </lineage>
</organism>
<protein>
    <submittedName>
        <fullName evidence="2">Uncharacterized protein</fullName>
    </submittedName>
</protein>